<dbReference type="PANTHER" id="PTHR44051">
    <property type="entry name" value="GLUTATHIONE S-TRANSFERASE-RELATED"/>
    <property type="match status" value="1"/>
</dbReference>
<dbReference type="SFLD" id="SFLDG01150">
    <property type="entry name" value="Main.1:_Beta-like"/>
    <property type="match status" value="1"/>
</dbReference>
<dbReference type="Proteomes" id="UP000001702">
    <property type="component" value="Chromosome"/>
</dbReference>
<dbReference type="FunFam" id="3.40.30.10:FF:000039">
    <property type="entry name" value="Glutathione S-transferase domain"/>
    <property type="match status" value="1"/>
</dbReference>
<keyword evidence="2" id="KW-0808">Transferase</keyword>
<dbReference type="PROSITE" id="PS50404">
    <property type="entry name" value="GST_NTER"/>
    <property type="match status" value="1"/>
</dbReference>
<gene>
    <name evidence="5" type="primary">yliJ</name>
    <name evidence="5" type="ordered locus">PANA_3810</name>
</gene>
<evidence type="ECO:0000259" key="3">
    <source>
        <dbReference type="PROSITE" id="PS50404"/>
    </source>
</evidence>
<dbReference type="AlphaFoldDB" id="D4GDT5"/>
<dbReference type="InterPro" id="IPR004045">
    <property type="entry name" value="Glutathione_S-Trfase_N"/>
</dbReference>
<accession>D4GDT5</accession>
<dbReference type="CDD" id="cd03047">
    <property type="entry name" value="GST_N_2"/>
    <property type="match status" value="1"/>
</dbReference>
<dbReference type="SFLD" id="SFLDG00358">
    <property type="entry name" value="Main_(cytGST)"/>
    <property type="match status" value="1"/>
</dbReference>
<dbReference type="Gene3D" id="1.20.1050.10">
    <property type="match status" value="1"/>
</dbReference>
<keyword evidence="6" id="KW-1185">Reference proteome</keyword>
<feature type="domain" description="GST C-terminal" evidence="4">
    <location>
        <begin position="109"/>
        <end position="230"/>
    </location>
</feature>
<evidence type="ECO:0000259" key="4">
    <source>
        <dbReference type="PROSITE" id="PS50405"/>
    </source>
</evidence>
<comment type="similarity">
    <text evidence="1">Belongs to the GST superfamily.</text>
</comment>
<dbReference type="InterPro" id="IPR036249">
    <property type="entry name" value="Thioredoxin-like_sf"/>
</dbReference>
<dbReference type="PANTHER" id="PTHR44051:SF19">
    <property type="entry name" value="DISULFIDE-BOND OXIDOREDUCTASE YFCG"/>
    <property type="match status" value="1"/>
</dbReference>
<evidence type="ECO:0000256" key="1">
    <source>
        <dbReference type="ARBA" id="ARBA00007409"/>
    </source>
</evidence>
<evidence type="ECO:0000256" key="2">
    <source>
        <dbReference type="ARBA" id="ARBA00022679"/>
    </source>
</evidence>
<dbReference type="SUPFAM" id="SSF47616">
    <property type="entry name" value="GST C-terminal domain-like"/>
    <property type="match status" value="1"/>
</dbReference>
<dbReference type="InterPro" id="IPR010987">
    <property type="entry name" value="Glutathione-S-Trfase_C-like"/>
</dbReference>
<feature type="domain" description="GST N-terminal" evidence="3">
    <location>
        <begin position="23"/>
        <end position="104"/>
    </location>
</feature>
<dbReference type="Pfam" id="PF02798">
    <property type="entry name" value="GST_N"/>
    <property type="match status" value="1"/>
</dbReference>
<dbReference type="InterPro" id="IPR040079">
    <property type="entry name" value="Glutathione_S-Trfase"/>
</dbReference>
<dbReference type="PROSITE" id="PS50405">
    <property type="entry name" value="GST_CTER"/>
    <property type="match status" value="1"/>
</dbReference>
<dbReference type="STRING" id="706191.PANA_3810"/>
<protein>
    <submittedName>
        <fullName evidence="5">YliJ</fullName>
    </submittedName>
</protein>
<dbReference type="EMBL" id="CP001875">
    <property type="protein sequence ID" value="ADD78977.1"/>
    <property type="molecule type" value="Genomic_DNA"/>
</dbReference>
<dbReference type="Gene3D" id="3.40.30.10">
    <property type="entry name" value="Glutaredoxin"/>
    <property type="match status" value="1"/>
</dbReference>
<evidence type="ECO:0000313" key="5">
    <source>
        <dbReference type="EMBL" id="ADD78977.1"/>
    </source>
</evidence>
<sequence>MLRQLLMSVNRAMNKLSNWMEPAMLKILGRASSINVRKVLWLCDELDLLYEREEWGEGYKSTHSPEFIALNPNAMIPVLIDEDLTMWESNAILRYLATAYGGDWLYPDNPRARAPVDQWMDWQSTELNTSWRYAFMSLVRNSPAHQDPRLLAAACKGWSHTMGILNQQLEHTGRYVAGRNFSLADIPIGLAVNRWFETPLDHPDLPAVRTYYERLTERHGYTIWGRNGTP</sequence>
<dbReference type="InterPro" id="IPR036282">
    <property type="entry name" value="Glutathione-S-Trfase_C_sf"/>
</dbReference>
<dbReference type="HOGENOM" id="CLU_011226_6_2_6"/>
<reference evidence="5 6" key="1">
    <citation type="journal article" date="2010" name="J. Bacteriol.">
        <title>Genome sequence of Pantoea ananatis LMG20103, the causative agent of Eucalyptus blight and dieback.</title>
        <authorList>
            <person name="De Maayer P."/>
            <person name="Chan W.Y."/>
            <person name="Venter S.N."/>
            <person name="Toth I.K."/>
            <person name="Birch P.R."/>
            <person name="Joubert F."/>
            <person name="Coutinho T.A."/>
        </authorList>
    </citation>
    <scope>NUCLEOTIDE SEQUENCE [LARGE SCALE GENOMIC DNA]</scope>
    <source>
        <strain evidence="5 6">LMG 20103</strain>
    </source>
</reference>
<dbReference type="KEGG" id="pam:PANA_3810"/>
<name>D4GDT5_PANAM</name>
<dbReference type="GO" id="GO:0016740">
    <property type="term" value="F:transferase activity"/>
    <property type="evidence" value="ECO:0007669"/>
    <property type="project" value="UniProtKB-KW"/>
</dbReference>
<dbReference type="SUPFAM" id="SSF52833">
    <property type="entry name" value="Thioredoxin-like"/>
    <property type="match status" value="1"/>
</dbReference>
<proteinExistence type="inferred from homology"/>
<organism evidence="5 6">
    <name type="scientific">Pantoea ananatis (strain LMG 20103)</name>
    <dbReference type="NCBI Taxonomy" id="706191"/>
    <lineage>
        <taxon>Bacteria</taxon>
        <taxon>Pseudomonadati</taxon>
        <taxon>Pseudomonadota</taxon>
        <taxon>Gammaproteobacteria</taxon>
        <taxon>Enterobacterales</taxon>
        <taxon>Erwiniaceae</taxon>
        <taxon>Pantoea</taxon>
    </lineage>
</organism>
<evidence type="ECO:0000313" key="6">
    <source>
        <dbReference type="Proteomes" id="UP000001702"/>
    </source>
</evidence>
<dbReference type="SFLD" id="SFLDS00019">
    <property type="entry name" value="Glutathione_Transferase_(cytos"/>
    <property type="match status" value="1"/>
</dbReference>
<dbReference type="eggNOG" id="COG0625">
    <property type="taxonomic scope" value="Bacteria"/>
</dbReference>